<sequence>MAAHGKKLTRGRSIVELPAVPAVLSLAWSFAAVCLGPDSRPPPPAISSSSVQMIKSFSIGWSCQLIHHRQ</sequence>
<reference evidence="2" key="1">
    <citation type="submission" date="2018-10" db="EMBL/GenBank/DDBJ databases">
        <title>Effector identification in a new, highly contiguous assembly of the strawberry crown rot pathogen Phytophthora cactorum.</title>
        <authorList>
            <person name="Armitage A.D."/>
            <person name="Nellist C.F."/>
            <person name="Bates H."/>
            <person name="Vickerstaff R.J."/>
            <person name="Harrison R.J."/>
        </authorList>
    </citation>
    <scope>NUCLEOTIDE SEQUENCE</scope>
    <source>
        <strain evidence="1">4032</strain>
        <strain evidence="2">4040</strain>
    </source>
</reference>
<organism evidence="2 3">
    <name type="scientific">Phytophthora cactorum</name>
    <dbReference type="NCBI Taxonomy" id="29920"/>
    <lineage>
        <taxon>Eukaryota</taxon>
        <taxon>Sar</taxon>
        <taxon>Stramenopiles</taxon>
        <taxon>Oomycota</taxon>
        <taxon>Peronosporomycetes</taxon>
        <taxon>Peronosporales</taxon>
        <taxon>Peronosporaceae</taxon>
        <taxon>Phytophthora</taxon>
    </lineage>
</organism>
<accession>A0A8T1E5W3</accession>
<gene>
    <name evidence="1" type="ORF">PC115_g4452</name>
    <name evidence="2" type="ORF">PC117_g5029</name>
</gene>
<dbReference type="EMBL" id="RCMK01000085">
    <property type="protein sequence ID" value="KAG2949703.1"/>
    <property type="molecule type" value="Genomic_DNA"/>
</dbReference>
<dbReference type="EMBL" id="RCMI01000085">
    <property type="protein sequence ID" value="KAG2937003.1"/>
    <property type="molecule type" value="Genomic_DNA"/>
</dbReference>
<evidence type="ECO:0000313" key="3">
    <source>
        <dbReference type="Proteomes" id="UP000736787"/>
    </source>
</evidence>
<name>A0A8T1E5W3_9STRA</name>
<evidence type="ECO:0000313" key="2">
    <source>
        <dbReference type="EMBL" id="KAG2949703.1"/>
    </source>
</evidence>
<dbReference type="AlphaFoldDB" id="A0A8T1E5W3"/>
<comment type="caution">
    <text evidence="2">The sequence shown here is derived from an EMBL/GenBank/DDBJ whole genome shotgun (WGS) entry which is preliminary data.</text>
</comment>
<evidence type="ECO:0000313" key="1">
    <source>
        <dbReference type="EMBL" id="KAG2937003.1"/>
    </source>
</evidence>
<protein>
    <submittedName>
        <fullName evidence="2">Uncharacterized protein</fullName>
    </submittedName>
</protein>
<proteinExistence type="predicted"/>
<dbReference type="Proteomes" id="UP000736787">
    <property type="component" value="Unassembled WGS sequence"/>
</dbReference>
<dbReference type="Proteomes" id="UP000774804">
    <property type="component" value="Unassembled WGS sequence"/>
</dbReference>